<sequence>MQRIPNIATVLSWISATISLTTAATCKSPQGTTVDWWILYQQSSMPFFHFYVDSFDGSNILYHPPEEETSVLSQFMDSILTGEYKQYMIYSYDVINVRKIAESLHFPTMLKWMHGILAADNTLSSGVWLLHNNLLFPPFEARDLASPTSRIWYNTVLGDSSDNVFYICLSLDSNSDVKGVLDNILSGNPHILRSQLSPSFYGGKFAQSLLLQTSTFSLEESALLFMECLNATKDETLTKCLFRFSSKGDNPVTVITRSRGALKQSRGLCYDTSSLVTKNLVSVTNSNPETKGFTDMTTMFVLSNDPMTPAYGVTCFGQDVAEYSEIVTIMICVKLPTLHQELVKSSLFTNILCSGGHQETENTVSVTNAMKNELSSSLLDGSPSTDPDDSCNKYSCSSIIESEDPEEESMWKNPLLKSNKLSEIKEGISSNTQLQHQQQNSKTLMKLRARDFVQRYETINFAFSYIDCRYCQLVKELFHGMSQDFTNCVFLIVDANMPTLPRHLRVPFTPLVRGRTPDSWVNFVGEKHDILSLTSFLSMQLRGVQSESDYREEQQSTKDVKSNRRKRSLGYWFQQKHVSTFEKMGGAIPNYTHVDEVSKGVMTNARGDTMIERGWRTYDDITNFAQTYIVARNEIILTNYLDLAIQNAIYYTIAFNKDIGSKRKRPIETCIIPEKVAKLDGNDTAIRYDDMNSTRYDDMNSTTDSITEKPKCREGESKTFKKYYKCDFSLADLSNSDDIMFVNMVWRNKIKTCKYSKTGTFTLGAGKSKYNANDYKINHLENTRLGGSEDGGIYCEGHP</sequence>
<evidence type="ECO:0000256" key="3">
    <source>
        <dbReference type="SAM" id="SignalP"/>
    </source>
</evidence>
<name>A0AA89BWM6_PINIB</name>
<dbReference type="EMBL" id="VSWD01000009">
    <property type="protein sequence ID" value="KAK3093473.1"/>
    <property type="molecule type" value="Genomic_DNA"/>
</dbReference>
<accession>A0AA89BWM6</accession>
<gene>
    <name evidence="4" type="ORF">FSP39_016188</name>
</gene>
<keyword evidence="5" id="KW-1185">Reference proteome</keyword>
<evidence type="ECO:0000313" key="4">
    <source>
        <dbReference type="EMBL" id="KAK3093473.1"/>
    </source>
</evidence>
<organism evidence="4 5">
    <name type="scientific">Pinctada imbricata</name>
    <name type="common">Atlantic pearl-oyster</name>
    <name type="synonym">Pinctada martensii</name>
    <dbReference type="NCBI Taxonomy" id="66713"/>
    <lineage>
        <taxon>Eukaryota</taxon>
        <taxon>Metazoa</taxon>
        <taxon>Spiralia</taxon>
        <taxon>Lophotrochozoa</taxon>
        <taxon>Mollusca</taxon>
        <taxon>Bivalvia</taxon>
        <taxon>Autobranchia</taxon>
        <taxon>Pteriomorphia</taxon>
        <taxon>Pterioida</taxon>
        <taxon>Pterioidea</taxon>
        <taxon>Pteriidae</taxon>
        <taxon>Pinctada</taxon>
    </lineage>
</organism>
<dbReference type="InterPro" id="IPR004947">
    <property type="entry name" value="DNase_II"/>
</dbReference>
<evidence type="ECO:0008006" key="6">
    <source>
        <dbReference type="Google" id="ProtNLM"/>
    </source>
</evidence>
<dbReference type="AlphaFoldDB" id="A0AA89BWM6"/>
<dbReference type="Proteomes" id="UP001186944">
    <property type="component" value="Unassembled WGS sequence"/>
</dbReference>
<feature type="chain" id="PRO_5041640583" description="Thioredoxin domain-containing protein" evidence="3">
    <location>
        <begin position="24"/>
        <end position="799"/>
    </location>
</feature>
<comment type="caution">
    <text evidence="4">The sequence shown here is derived from an EMBL/GenBank/DDBJ whole genome shotgun (WGS) entry which is preliminary data.</text>
</comment>
<evidence type="ECO:0000256" key="1">
    <source>
        <dbReference type="ARBA" id="ARBA00007527"/>
    </source>
</evidence>
<evidence type="ECO:0000256" key="2">
    <source>
        <dbReference type="ARBA" id="ARBA00022801"/>
    </source>
</evidence>
<dbReference type="Pfam" id="PF03265">
    <property type="entry name" value="DNase_II"/>
    <property type="match status" value="1"/>
</dbReference>
<keyword evidence="3" id="KW-0732">Signal</keyword>
<keyword evidence="2" id="KW-0378">Hydrolase</keyword>
<dbReference type="GO" id="GO:0004531">
    <property type="term" value="F:deoxyribonuclease II activity"/>
    <property type="evidence" value="ECO:0007669"/>
    <property type="project" value="InterPro"/>
</dbReference>
<proteinExistence type="inferred from homology"/>
<evidence type="ECO:0000313" key="5">
    <source>
        <dbReference type="Proteomes" id="UP001186944"/>
    </source>
</evidence>
<comment type="similarity">
    <text evidence="1">Belongs to the DNase II family.</text>
</comment>
<reference evidence="4" key="1">
    <citation type="submission" date="2019-08" db="EMBL/GenBank/DDBJ databases">
        <title>The improved chromosome-level genome for the pearl oyster Pinctada fucata martensii using PacBio sequencing and Hi-C.</title>
        <authorList>
            <person name="Zheng Z."/>
        </authorList>
    </citation>
    <scope>NUCLEOTIDE SEQUENCE</scope>
    <source>
        <strain evidence="4">ZZ-2019</strain>
        <tissue evidence="4">Adductor muscle</tissue>
    </source>
</reference>
<protein>
    <recommendedName>
        <fullName evidence="6">Thioredoxin domain-containing protein</fullName>
    </recommendedName>
</protein>
<feature type="signal peptide" evidence="3">
    <location>
        <begin position="1"/>
        <end position="23"/>
    </location>
</feature>